<organism evidence="2 3">
    <name type="scientific">Symbiodinium microadriaticum</name>
    <name type="common">Dinoflagellate</name>
    <name type="synonym">Zooxanthella microadriatica</name>
    <dbReference type="NCBI Taxonomy" id="2951"/>
    <lineage>
        <taxon>Eukaryota</taxon>
        <taxon>Sar</taxon>
        <taxon>Alveolata</taxon>
        <taxon>Dinophyceae</taxon>
        <taxon>Suessiales</taxon>
        <taxon>Symbiodiniaceae</taxon>
        <taxon>Symbiodinium</taxon>
    </lineage>
</organism>
<protein>
    <submittedName>
        <fullName evidence="2">Uncharacterized protein</fullName>
    </submittedName>
</protein>
<proteinExistence type="predicted"/>
<name>A0A1Q9DZU8_SYMMI</name>
<accession>A0A1Q9DZU8</accession>
<gene>
    <name evidence="2" type="ORF">AK812_SmicGene16601</name>
</gene>
<evidence type="ECO:0000313" key="2">
    <source>
        <dbReference type="EMBL" id="OLQ00705.1"/>
    </source>
</evidence>
<keyword evidence="3" id="KW-1185">Reference proteome</keyword>
<evidence type="ECO:0000256" key="1">
    <source>
        <dbReference type="SAM" id="MobiDB-lite"/>
    </source>
</evidence>
<evidence type="ECO:0000313" key="3">
    <source>
        <dbReference type="Proteomes" id="UP000186817"/>
    </source>
</evidence>
<feature type="region of interest" description="Disordered" evidence="1">
    <location>
        <begin position="1"/>
        <end position="20"/>
    </location>
</feature>
<comment type="caution">
    <text evidence="2">The sequence shown here is derived from an EMBL/GenBank/DDBJ whole genome shotgun (WGS) entry which is preliminary data.</text>
</comment>
<dbReference type="EMBL" id="LSRX01000319">
    <property type="protein sequence ID" value="OLQ00705.1"/>
    <property type="molecule type" value="Genomic_DNA"/>
</dbReference>
<dbReference type="Proteomes" id="UP000186817">
    <property type="component" value="Unassembled WGS sequence"/>
</dbReference>
<sequence>MPPTQLDPSGARHTKSISGPSLTMRVRMAMPRRCLQVVMAQLRCDIFRWVVTVMGMTDVSAAVREQYCKH</sequence>
<reference evidence="2 3" key="1">
    <citation type="submission" date="2016-02" db="EMBL/GenBank/DDBJ databases">
        <title>Genome analysis of coral dinoflagellate symbionts highlights evolutionary adaptations to a symbiotic lifestyle.</title>
        <authorList>
            <person name="Aranda M."/>
            <person name="Li Y."/>
            <person name="Liew Y.J."/>
            <person name="Baumgarten S."/>
            <person name="Simakov O."/>
            <person name="Wilson M."/>
            <person name="Piel J."/>
            <person name="Ashoor H."/>
            <person name="Bougouffa S."/>
            <person name="Bajic V.B."/>
            <person name="Ryu T."/>
            <person name="Ravasi T."/>
            <person name="Bayer T."/>
            <person name="Micklem G."/>
            <person name="Kim H."/>
            <person name="Bhak J."/>
            <person name="Lajeunesse T.C."/>
            <person name="Voolstra C.R."/>
        </authorList>
    </citation>
    <scope>NUCLEOTIDE SEQUENCE [LARGE SCALE GENOMIC DNA]</scope>
    <source>
        <strain evidence="2 3">CCMP2467</strain>
    </source>
</reference>
<dbReference type="AlphaFoldDB" id="A0A1Q9DZU8"/>